<accession>A0AAV9ZK73</accession>
<keyword evidence="2" id="KW-1185">Reference proteome</keyword>
<gene>
    <name evidence="1" type="ORF">R3P38DRAFT_2806420</name>
</gene>
<organism evidence="1 2">
    <name type="scientific">Favolaschia claudopus</name>
    <dbReference type="NCBI Taxonomy" id="2862362"/>
    <lineage>
        <taxon>Eukaryota</taxon>
        <taxon>Fungi</taxon>
        <taxon>Dikarya</taxon>
        <taxon>Basidiomycota</taxon>
        <taxon>Agaricomycotina</taxon>
        <taxon>Agaricomycetes</taxon>
        <taxon>Agaricomycetidae</taxon>
        <taxon>Agaricales</taxon>
        <taxon>Marasmiineae</taxon>
        <taxon>Mycenaceae</taxon>
        <taxon>Favolaschia</taxon>
    </lineage>
</organism>
<evidence type="ECO:0000313" key="1">
    <source>
        <dbReference type="EMBL" id="KAK6984604.1"/>
    </source>
</evidence>
<proteinExistence type="predicted"/>
<reference evidence="1 2" key="1">
    <citation type="journal article" date="2024" name="J Genomics">
        <title>Draft genome sequencing and assembly of Favolaschia claudopus CIRM-BRFM 2984 isolated from oak limbs.</title>
        <authorList>
            <person name="Navarro D."/>
            <person name="Drula E."/>
            <person name="Chaduli D."/>
            <person name="Cazenave R."/>
            <person name="Ahrendt S."/>
            <person name="Wang J."/>
            <person name="Lipzen A."/>
            <person name="Daum C."/>
            <person name="Barry K."/>
            <person name="Grigoriev I.V."/>
            <person name="Favel A."/>
            <person name="Rosso M.N."/>
            <person name="Martin F."/>
        </authorList>
    </citation>
    <scope>NUCLEOTIDE SEQUENCE [LARGE SCALE GENOMIC DNA]</scope>
    <source>
        <strain evidence="1 2">CIRM-BRFM 2984</strain>
    </source>
</reference>
<dbReference type="EMBL" id="JAWWNJ010000136">
    <property type="protein sequence ID" value="KAK6984604.1"/>
    <property type="molecule type" value="Genomic_DNA"/>
</dbReference>
<protein>
    <submittedName>
        <fullName evidence="1">Uncharacterized protein</fullName>
    </submittedName>
</protein>
<dbReference type="AlphaFoldDB" id="A0AAV9ZK73"/>
<sequence>MPLATDGDERGTVASMAREIEELSADLGVRFSLGLGVTKDLPGGFQLALLDYYNTTYPTVPIISRDADVVQDEEHHFLHGSVLVHPYFILDGRRITSSTSLTEASSSIVQLDADGTRYVGQVYDIITHRQPGLEKAHYLLNIRWMRRLTDFDMSPWEKYPELEIFSWEHGIFLRRTDPGPPRLVPVSEILSQACRLTINCKKQILVDSEENDDDADGESYEGPTRKIWFTAGLTRVGPPN</sequence>
<comment type="caution">
    <text evidence="1">The sequence shown here is derived from an EMBL/GenBank/DDBJ whole genome shotgun (WGS) entry which is preliminary data.</text>
</comment>
<name>A0AAV9ZK73_9AGAR</name>
<dbReference type="Proteomes" id="UP001362999">
    <property type="component" value="Unassembled WGS sequence"/>
</dbReference>
<evidence type="ECO:0000313" key="2">
    <source>
        <dbReference type="Proteomes" id="UP001362999"/>
    </source>
</evidence>